<dbReference type="KEGG" id="vg:40088220"/>
<dbReference type="Proteomes" id="UP000223025">
    <property type="component" value="Segment"/>
</dbReference>
<dbReference type="EMBL" id="MF403008">
    <property type="protein sequence ID" value="AUZ94999.1"/>
    <property type="molecule type" value="Genomic_DNA"/>
</dbReference>
<dbReference type="RefSeq" id="YP_009611882.1">
    <property type="nucleotide sequence ID" value="NC_042013.1"/>
</dbReference>
<accession>A0A2L0UZP2</accession>
<organism evidence="1 2">
    <name type="scientific">Agrobacterium phage Atu_ph07</name>
    <dbReference type="NCBI Taxonomy" id="2024264"/>
    <lineage>
        <taxon>Viruses</taxon>
        <taxon>Duplodnaviria</taxon>
        <taxon>Heunggongvirae</taxon>
        <taxon>Uroviricota</taxon>
        <taxon>Caudoviricetes</taxon>
        <taxon>Polybotosvirus</taxon>
        <taxon>Polybotosvirus Atuph07</taxon>
    </lineage>
</organism>
<keyword evidence="2" id="KW-1185">Reference proteome</keyword>
<reference evidence="1 2" key="1">
    <citation type="submission" date="2017-06" db="EMBL/GenBank/DDBJ databases">
        <authorList>
            <person name="Kim H.J."/>
            <person name="Triplett B.A."/>
        </authorList>
    </citation>
    <scope>NUCLEOTIDE SEQUENCE [LARGE SCALE GENOMIC DNA]</scope>
</reference>
<protein>
    <recommendedName>
        <fullName evidence="3">Large polyvalent protein associated domain-containing protein</fullName>
    </recommendedName>
</protein>
<dbReference type="GeneID" id="40088220"/>
<name>A0A2L0UZP2_9CAUD</name>
<dbReference type="OrthoDB" id="33337at10239"/>
<evidence type="ECO:0000313" key="2">
    <source>
        <dbReference type="Proteomes" id="UP000223025"/>
    </source>
</evidence>
<evidence type="ECO:0008006" key="3">
    <source>
        <dbReference type="Google" id="ProtNLM"/>
    </source>
</evidence>
<proteinExistence type="predicted"/>
<evidence type="ECO:0000313" key="1">
    <source>
        <dbReference type="EMBL" id="AUZ94999.1"/>
    </source>
</evidence>
<sequence>MAYISQEKKKALEPKIKEINKKYGIKARLGIRHHSTLVLNITSGKIDFIKNYNETSRNDRIVETNIDVNVYYYKEHFSAEALDYLREVIEVMNTDNYNNSDIQTDYFDVGHYVDVNVGKWDKPYEVTEA</sequence>